<accession>A0ACC1CKD1</accession>
<gene>
    <name evidence="1" type="ORF">K1T71_011989</name>
</gene>
<evidence type="ECO:0000313" key="2">
    <source>
        <dbReference type="Proteomes" id="UP000824533"/>
    </source>
</evidence>
<dbReference type="EMBL" id="CM034408">
    <property type="protein sequence ID" value="KAJ0172016.1"/>
    <property type="molecule type" value="Genomic_DNA"/>
</dbReference>
<name>A0ACC1CKD1_9NEOP</name>
<proteinExistence type="predicted"/>
<sequence>MRAEGEGGSRWQWQGRHQLSRVALELVFAWLSGAELARAGAVCRAWRRVAAAPSLWRHLLAAQAPLSRTAQLALLREVGWRQLYVEAMAGWEAVGHLQPSSEGLLHAALSPCGKRLALLSSDAAVSIWELCGTGQWEERWSAGLGGRGWASAERGEWAGTRLLVAGKRALAQHDAWELLVLARASGGAAGCWAGAAGDAFLSFELRSLAPTLAATTVWLNAATQETHSEYAGVTTPLLRIFNEGGHLLRALVAEVPAEESCGDGEDYLRATRTVRSGATQMRVLVGAWGRPGSGAVGLWALVERRPPPLLASAGGDLSARLRRWRAAREAPPLPERDPSEAEVRALCTPPDAACPLPARPTGLAVHPNGRCVWACWTGGGGACLSLPALAPLRALARCDAPSAGLEHYAQPAASRAFFAGRAPAALRLRGPALAALLPPRPPPSAFEADALLVLTPDSVHVWRSRATLQPFFEQ</sequence>
<evidence type="ECO:0000313" key="1">
    <source>
        <dbReference type="EMBL" id="KAJ0172016.1"/>
    </source>
</evidence>
<dbReference type="Proteomes" id="UP000824533">
    <property type="component" value="Linkage Group LG22"/>
</dbReference>
<comment type="caution">
    <text evidence="1">The sequence shown here is derived from an EMBL/GenBank/DDBJ whole genome shotgun (WGS) entry which is preliminary data.</text>
</comment>
<keyword evidence="2" id="KW-1185">Reference proteome</keyword>
<reference evidence="1 2" key="1">
    <citation type="journal article" date="2021" name="Front. Genet.">
        <title>Chromosome-Level Genome Assembly Reveals Significant Gene Expansion in the Toll and IMD Signaling Pathways of Dendrolimus kikuchii.</title>
        <authorList>
            <person name="Zhou J."/>
            <person name="Wu P."/>
            <person name="Xiong Z."/>
            <person name="Liu N."/>
            <person name="Zhao N."/>
            <person name="Ji M."/>
            <person name="Qiu Y."/>
            <person name="Yang B."/>
        </authorList>
    </citation>
    <scope>NUCLEOTIDE SEQUENCE [LARGE SCALE GENOMIC DNA]</scope>
    <source>
        <strain evidence="1">Ann1</strain>
    </source>
</reference>
<protein>
    <submittedName>
        <fullName evidence="1">Uncharacterized protein</fullName>
    </submittedName>
</protein>
<organism evidence="1 2">
    <name type="scientific">Dendrolimus kikuchii</name>
    <dbReference type="NCBI Taxonomy" id="765133"/>
    <lineage>
        <taxon>Eukaryota</taxon>
        <taxon>Metazoa</taxon>
        <taxon>Ecdysozoa</taxon>
        <taxon>Arthropoda</taxon>
        <taxon>Hexapoda</taxon>
        <taxon>Insecta</taxon>
        <taxon>Pterygota</taxon>
        <taxon>Neoptera</taxon>
        <taxon>Endopterygota</taxon>
        <taxon>Lepidoptera</taxon>
        <taxon>Glossata</taxon>
        <taxon>Ditrysia</taxon>
        <taxon>Bombycoidea</taxon>
        <taxon>Lasiocampidae</taxon>
        <taxon>Dendrolimus</taxon>
    </lineage>
</organism>